<feature type="transmembrane region" description="Helical" evidence="7">
    <location>
        <begin position="59"/>
        <end position="80"/>
    </location>
</feature>
<keyword evidence="3" id="KW-1003">Cell membrane</keyword>
<protein>
    <submittedName>
        <fullName evidence="9">Molybdate ABC transporter, inner membrane subunit</fullName>
    </submittedName>
</protein>
<dbReference type="PROSITE" id="PS50928">
    <property type="entry name" value="ABC_TM1"/>
    <property type="match status" value="1"/>
</dbReference>
<keyword evidence="4 7" id="KW-0812">Transmembrane</keyword>
<comment type="similarity">
    <text evidence="7">Belongs to the binding-protein-dependent transport system permease family.</text>
</comment>
<dbReference type="AlphaFoldDB" id="A0A0C4WWJ7"/>
<evidence type="ECO:0000313" key="9">
    <source>
        <dbReference type="EMBL" id="AJE23317.1"/>
    </source>
</evidence>
<evidence type="ECO:0000256" key="7">
    <source>
        <dbReference type="RuleBase" id="RU363032"/>
    </source>
</evidence>
<feature type="transmembrane region" description="Helical" evidence="7">
    <location>
        <begin position="27"/>
        <end position="47"/>
    </location>
</feature>
<dbReference type="CDD" id="cd06261">
    <property type="entry name" value="TM_PBP2"/>
    <property type="match status" value="1"/>
</dbReference>
<comment type="subcellular location">
    <subcellularLocation>
        <location evidence="1 7">Cell membrane</location>
        <topology evidence="1 7">Multi-pass membrane protein</topology>
    </subcellularLocation>
</comment>
<keyword evidence="2 7" id="KW-0813">Transport</keyword>
<evidence type="ECO:0000256" key="6">
    <source>
        <dbReference type="ARBA" id="ARBA00023136"/>
    </source>
</evidence>
<dbReference type="RefSeq" id="WP_039806954.1">
    <property type="nucleotide sequence ID" value="NZ_CP010415.1"/>
</dbReference>
<dbReference type="PANTHER" id="PTHR30183">
    <property type="entry name" value="MOLYBDENUM TRANSPORT SYSTEM PERMEASE PROTEIN MODB"/>
    <property type="match status" value="1"/>
</dbReference>
<dbReference type="Gene3D" id="1.10.3720.10">
    <property type="entry name" value="MetI-like"/>
    <property type="match status" value="1"/>
</dbReference>
<reference evidence="9 10" key="1">
    <citation type="journal article" date="2015" name="PLoS ONE">
        <title>Azotobacter Genomes: The Genome of Azotobacter chroococcum NCIMB 8003 (ATCC 4412).</title>
        <authorList>
            <person name="Robson R.L."/>
            <person name="Jones R."/>
            <person name="Robson R.M."/>
            <person name="Schwartz A."/>
            <person name="Richardson T.H."/>
        </authorList>
    </citation>
    <scope>NUCLEOTIDE SEQUENCE [LARGE SCALE GENOMIC DNA]</scope>
    <source>
        <strain evidence="9 10">NCIMB 8003</strain>
    </source>
</reference>
<keyword evidence="6 7" id="KW-0472">Membrane</keyword>
<evidence type="ECO:0000256" key="2">
    <source>
        <dbReference type="ARBA" id="ARBA00022448"/>
    </source>
</evidence>
<gene>
    <name evidence="9" type="ORF">Achr_39310</name>
</gene>
<evidence type="ECO:0000256" key="3">
    <source>
        <dbReference type="ARBA" id="ARBA00022475"/>
    </source>
</evidence>
<feature type="transmembrane region" description="Helical" evidence="7">
    <location>
        <begin position="100"/>
        <end position="118"/>
    </location>
</feature>
<dbReference type="GO" id="GO:0005886">
    <property type="term" value="C:plasma membrane"/>
    <property type="evidence" value="ECO:0007669"/>
    <property type="project" value="UniProtKB-SubCell"/>
</dbReference>
<dbReference type="KEGG" id="acx:Achr_39310"/>
<dbReference type="InterPro" id="IPR000515">
    <property type="entry name" value="MetI-like"/>
</dbReference>
<evidence type="ECO:0000259" key="8">
    <source>
        <dbReference type="PROSITE" id="PS50928"/>
    </source>
</evidence>
<evidence type="ECO:0000313" key="10">
    <source>
        <dbReference type="Proteomes" id="UP000068210"/>
    </source>
</evidence>
<dbReference type="GO" id="GO:0055085">
    <property type="term" value="P:transmembrane transport"/>
    <property type="evidence" value="ECO:0007669"/>
    <property type="project" value="InterPro"/>
</dbReference>
<accession>A0A0C4WWJ7</accession>
<dbReference type="PANTHER" id="PTHR30183:SF3">
    <property type="entry name" value="MOLYBDENUM TRANSPORT SYSTEM PERMEASE PROTEIN MODB"/>
    <property type="match status" value="1"/>
</dbReference>
<dbReference type="EMBL" id="CP010415">
    <property type="protein sequence ID" value="AJE23317.1"/>
    <property type="molecule type" value="Genomic_DNA"/>
</dbReference>
<evidence type="ECO:0000256" key="5">
    <source>
        <dbReference type="ARBA" id="ARBA00022989"/>
    </source>
</evidence>
<keyword evidence="10" id="KW-1185">Reference proteome</keyword>
<proteinExistence type="inferred from homology"/>
<dbReference type="STRING" id="1328314.Achr_39310"/>
<dbReference type="Pfam" id="PF00528">
    <property type="entry name" value="BPD_transp_1"/>
    <property type="match status" value="1"/>
</dbReference>
<feature type="domain" description="ABC transmembrane type-1" evidence="8">
    <location>
        <begin position="21"/>
        <end position="225"/>
    </location>
</feature>
<dbReference type="Proteomes" id="UP000068210">
    <property type="component" value="Chromosome"/>
</dbReference>
<dbReference type="SUPFAM" id="SSF161098">
    <property type="entry name" value="MetI-like"/>
    <property type="match status" value="1"/>
</dbReference>
<organism evidence="9 10">
    <name type="scientific">Azotobacter chroococcum NCIMB 8003</name>
    <dbReference type="NCBI Taxonomy" id="1328314"/>
    <lineage>
        <taxon>Bacteria</taxon>
        <taxon>Pseudomonadati</taxon>
        <taxon>Pseudomonadota</taxon>
        <taxon>Gammaproteobacteria</taxon>
        <taxon>Pseudomonadales</taxon>
        <taxon>Pseudomonadaceae</taxon>
        <taxon>Azotobacter</taxon>
    </lineage>
</organism>
<evidence type="ECO:0000256" key="4">
    <source>
        <dbReference type="ARBA" id="ARBA00022692"/>
    </source>
</evidence>
<feature type="transmembrane region" description="Helical" evidence="7">
    <location>
        <begin position="207"/>
        <end position="225"/>
    </location>
</feature>
<dbReference type="InterPro" id="IPR035906">
    <property type="entry name" value="MetI-like_sf"/>
</dbReference>
<sequence>MSETFRPLAAVLGEPAVVDALRLTAEVALATLALHLLLGLALGYALARPGWVGRGLLDALVTLPLVFPPVATGFLLLMLLGRRGPLGAWLGETWGVEVVFSFWGVLIASLIAGLPLVVKPVQSALESLSARLGEAARVLGKGEPEIFLHVLLPNIRGPLATGLVLGLGRSLGEVGITLMLGGNVSGRTTTVSLEIFNAVGGGEFERAAVLSLLLGLVSLALFAALRRLGAL</sequence>
<keyword evidence="5 7" id="KW-1133">Transmembrane helix</keyword>
<name>A0A0C4WWJ7_9GAMM</name>
<evidence type="ECO:0000256" key="1">
    <source>
        <dbReference type="ARBA" id="ARBA00004651"/>
    </source>
</evidence>
<dbReference type="HOGENOM" id="CLU_016047_14_3_6"/>